<sequence>MCRMWSLIRSGVRYKPGEAEAKASLRVTLLPLTSVNIQFDPFMATNKSTRQFLNIVKSNRVSQTNPKCQISVNVTNDRCPPTVECTFKDGRKLYCDCAHLSLLDILSVLEKFSSVDGSTDMRQVK</sequence>
<dbReference type="PANTHER" id="PTHR33618:SF1">
    <property type="entry name" value="LARGE RIBOSOMAL SUBUNIT PROTEIN ML53"/>
    <property type="match status" value="1"/>
</dbReference>
<evidence type="ECO:0000256" key="6">
    <source>
        <dbReference type="ARBA" id="ARBA00023274"/>
    </source>
</evidence>
<evidence type="ECO:0000256" key="3">
    <source>
        <dbReference type="ARBA" id="ARBA00022946"/>
    </source>
</evidence>
<dbReference type="Pfam" id="PF10780">
    <property type="entry name" value="MRP_L53"/>
    <property type="match status" value="1"/>
</dbReference>
<evidence type="ECO:0000256" key="7">
    <source>
        <dbReference type="ARBA" id="ARBA00035180"/>
    </source>
</evidence>
<reference evidence="10" key="1">
    <citation type="submission" date="2019-12" db="UniProtKB">
        <authorList>
            <consortium name="WormBaseParasite"/>
        </authorList>
    </citation>
    <scope>IDENTIFICATION</scope>
</reference>
<name>A0A5S6R357_TRIMR</name>
<dbReference type="Gene3D" id="3.40.30.10">
    <property type="entry name" value="Glutaredoxin"/>
    <property type="match status" value="1"/>
</dbReference>
<evidence type="ECO:0000313" key="10">
    <source>
        <dbReference type="WBParaSite" id="TMUE_3000013744.1"/>
    </source>
</evidence>
<proteinExistence type="inferred from homology"/>
<evidence type="ECO:0000256" key="8">
    <source>
        <dbReference type="ARBA" id="ARBA00042721"/>
    </source>
</evidence>
<keyword evidence="5" id="KW-0496">Mitochondrion</keyword>
<dbReference type="WBParaSite" id="TMUE_3000013744.1">
    <property type="protein sequence ID" value="TMUE_3000013744.1"/>
    <property type="gene ID" value="WBGene00290205"/>
</dbReference>
<dbReference type="InterPro" id="IPR019716">
    <property type="entry name" value="Ribosomal_mL53"/>
</dbReference>
<dbReference type="PANTHER" id="PTHR33618">
    <property type="entry name" value="39S RIBOSOMAL PROTEIN L53, MITOCHONDRIAL"/>
    <property type="match status" value="1"/>
</dbReference>
<dbReference type="GO" id="GO:0005762">
    <property type="term" value="C:mitochondrial large ribosomal subunit"/>
    <property type="evidence" value="ECO:0007669"/>
    <property type="project" value="TreeGrafter"/>
</dbReference>
<evidence type="ECO:0000313" key="9">
    <source>
        <dbReference type="Proteomes" id="UP000046395"/>
    </source>
</evidence>
<comment type="subcellular location">
    <subcellularLocation>
        <location evidence="1">Mitochondrion</location>
    </subcellularLocation>
</comment>
<evidence type="ECO:0000256" key="5">
    <source>
        <dbReference type="ARBA" id="ARBA00023128"/>
    </source>
</evidence>
<keyword evidence="6" id="KW-0687">Ribonucleoprotein</keyword>
<dbReference type="STRING" id="70415.A0A5S6R357"/>
<organism evidence="9 10">
    <name type="scientific">Trichuris muris</name>
    <name type="common">Mouse whipworm</name>
    <dbReference type="NCBI Taxonomy" id="70415"/>
    <lineage>
        <taxon>Eukaryota</taxon>
        <taxon>Metazoa</taxon>
        <taxon>Ecdysozoa</taxon>
        <taxon>Nematoda</taxon>
        <taxon>Enoplea</taxon>
        <taxon>Dorylaimia</taxon>
        <taxon>Trichinellida</taxon>
        <taxon>Trichuridae</taxon>
        <taxon>Trichuris</taxon>
    </lineage>
</organism>
<protein>
    <recommendedName>
        <fullName evidence="7">Large ribosomal subunit protein mL53</fullName>
    </recommendedName>
    <alternativeName>
        <fullName evidence="8">39S ribosomal protein L53, mitochondrial</fullName>
    </alternativeName>
</protein>
<keyword evidence="3" id="KW-0809">Transit peptide</keyword>
<evidence type="ECO:0000256" key="2">
    <source>
        <dbReference type="ARBA" id="ARBA00005557"/>
    </source>
</evidence>
<dbReference type="Proteomes" id="UP000046395">
    <property type="component" value="Unassembled WGS sequence"/>
</dbReference>
<evidence type="ECO:0000256" key="1">
    <source>
        <dbReference type="ARBA" id="ARBA00004173"/>
    </source>
</evidence>
<evidence type="ECO:0000256" key="4">
    <source>
        <dbReference type="ARBA" id="ARBA00022980"/>
    </source>
</evidence>
<keyword evidence="4" id="KW-0689">Ribosomal protein</keyword>
<accession>A0A5S6R357</accession>
<dbReference type="InterPro" id="IPR052473">
    <property type="entry name" value="mtLSU_mL53"/>
</dbReference>
<comment type="similarity">
    <text evidence="2">Belongs to the mitochondrion-specific ribosomal protein mL53 family.</text>
</comment>
<keyword evidence="9" id="KW-1185">Reference proteome</keyword>
<dbReference type="AlphaFoldDB" id="A0A5S6R357"/>